<dbReference type="KEGG" id="ncu:F0U83_08380"/>
<dbReference type="InterPro" id="IPR006143">
    <property type="entry name" value="RND_pump_MFP"/>
</dbReference>
<organism evidence="3 4">
    <name type="scientific">Neptunomonas concharum</name>
    <dbReference type="NCBI Taxonomy" id="1031538"/>
    <lineage>
        <taxon>Bacteria</taxon>
        <taxon>Pseudomonadati</taxon>
        <taxon>Pseudomonadota</taxon>
        <taxon>Gammaproteobacteria</taxon>
        <taxon>Oceanospirillales</taxon>
        <taxon>Oceanospirillaceae</taxon>
        <taxon>Neptunomonas</taxon>
    </lineage>
</organism>
<dbReference type="SUPFAM" id="SSF111369">
    <property type="entry name" value="HlyD-like secretion proteins"/>
    <property type="match status" value="1"/>
</dbReference>
<feature type="domain" description="CusB-like beta-barrel" evidence="2">
    <location>
        <begin position="204"/>
        <end position="273"/>
    </location>
</feature>
<evidence type="ECO:0000256" key="1">
    <source>
        <dbReference type="ARBA" id="ARBA00009477"/>
    </source>
</evidence>
<dbReference type="PANTHER" id="PTHR30469:SF29">
    <property type="entry name" value="BLR2860 PROTEIN"/>
    <property type="match status" value="1"/>
</dbReference>
<dbReference type="EMBL" id="CP043869">
    <property type="protein sequence ID" value="QEQ96730.1"/>
    <property type="molecule type" value="Genomic_DNA"/>
</dbReference>
<accession>A0A5P1RAT4</accession>
<comment type="similarity">
    <text evidence="1">Belongs to the membrane fusion protein (MFP) (TC 8.A.1) family.</text>
</comment>
<dbReference type="GO" id="GO:1990281">
    <property type="term" value="C:efflux pump complex"/>
    <property type="evidence" value="ECO:0007669"/>
    <property type="project" value="TreeGrafter"/>
</dbReference>
<dbReference type="GO" id="GO:0015562">
    <property type="term" value="F:efflux transmembrane transporter activity"/>
    <property type="evidence" value="ECO:0007669"/>
    <property type="project" value="TreeGrafter"/>
</dbReference>
<reference evidence="3 4" key="1">
    <citation type="journal article" date="2019" name="Biochem. Eng. J.">
        <title>Metabolic engineering of the marine bacteria Neptunomonas concharum for the production of acetoin and meso-2,3-butanediol from acetate.</title>
        <authorList>
            <person name="Li W."/>
            <person name="Pu N."/>
            <person name="Liu C.-X."/>
            <person name="Yuan Q.-P."/>
            <person name="Li Z.-J."/>
        </authorList>
    </citation>
    <scope>NUCLEOTIDE SEQUENCE [LARGE SCALE GENOMIC DNA]</scope>
    <source>
        <strain evidence="3 4">JCM17730</strain>
    </source>
</reference>
<dbReference type="AlphaFoldDB" id="A0A5P1RAT4"/>
<dbReference type="InterPro" id="IPR058792">
    <property type="entry name" value="Beta-barrel_RND_2"/>
</dbReference>
<dbReference type="PANTHER" id="PTHR30469">
    <property type="entry name" value="MULTIDRUG RESISTANCE PROTEIN MDTA"/>
    <property type="match status" value="1"/>
</dbReference>
<dbReference type="OrthoDB" id="9806939at2"/>
<keyword evidence="4" id="KW-1185">Reference proteome</keyword>
<dbReference type="Gene3D" id="2.40.30.170">
    <property type="match status" value="1"/>
</dbReference>
<dbReference type="Proteomes" id="UP000324760">
    <property type="component" value="Chromosome"/>
</dbReference>
<sequence>MDRSKQIALGLLILACFWIFTGNVQSSRPVENDVLSKHDRHEDVIIQTRVSHAQTIEKTLVLAGHVEPHRTVTIKAETAGKVVGIPASRSQRVKTDETLVQLAMNDRKARLKQAEAELRQRKSDWLANVKLQQKGLRAKTNVLSHEALVAESEASLAQIKEDISNTQIKAPFAGVLDQRPLELGDFVDRGDSVAVLVDDSQVRISVQVSQHHLAAIKSGQRVTARLVTGEALTGTVSYIAHLADKETRSFRVEVQVSNPDQKPWLGLSARVELPIESHQAHLVSPALLNLDYQGELYVKALNSDNRVKVFPVSIIRHETSGFWVSGLPESVSLITHGQGFYQEGDQIDASSVKRLIAVTAGQEQEQAL</sequence>
<dbReference type="Pfam" id="PF25954">
    <property type="entry name" value="Beta-barrel_RND_2"/>
    <property type="match status" value="1"/>
</dbReference>
<dbReference type="RefSeq" id="WP_138987342.1">
    <property type="nucleotide sequence ID" value="NZ_CP043869.1"/>
</dbReference>
<name>A0A5P1RAT4_9GAMM</name>
<dbReference type="NCBIfam" id="TIGR01730">
    <property type="entry name" value="RND_mfp"/>
    <property type="match status" value="1"/>
</dbReference>
<dbReference type="PROSITE" id="PS51257">
    <property type="entry name" value="PROKAR_LIPOPROTEIN"/>
    <property type="match status" value="1"/>
</dbReference>
<evidence type="ECO:0000259" key="2">
    <source>
        <dbReference type="Pfam" id="PF25954"/>
    </source>
</evidence>
<gene>
    <name evidence="3" type="ORF">F0U83_08380</name>
</gene>
<protein>
    <submittedName>
        <fullName evidence="3">Efflux RND transporter periplasmic adaptor subunit</fullName>
    </submittedName>
</protein>
<evidence type="ECO:0000313" key="3">
    <source>
        <dbReference type="EMBL" id="QEQ96730.1"/>
    </source>
</evidence>
<dbReference type="Gene3D" id="1.10.287.470">
    <property type="entry name" value="Helix hairpin bin"/>
    <property type="match status" value="1"/>
</dbReference>
<evidence type="ECO:0000313" key="4">
    <source>
        <dbReference type="Proteomes" id="UP000324760"/>
    </source>
</evidence>
<dbReference type="Gene3D" id="2.40.50.100">
    <property type="match status" value="1"/>
</dbReference>
<proteinExistence type="inferred from homology"/>